<protein>
    <submittedName>
        <fullName evidence="2">Peptidase, M50 family protein</fullName>
    </submittedName>
</protein>
<dbReference type="OrthoDB" id="329717at2759"/>
<name>A0A2A9MDY4_BESBE</name>
<dbReference type="EMBL" id="NWUJ01000003">
    <property type="protein sequence ID" value="PFH36718.1"/>
    <property type="molecule type" value="Genomic_DNA"/>
</dbReference>
<dbReference type="PANTHER" id="PTHR35864:SF1">
    <property type="entry name" value="ZINC METALLOPROTEASE YWHC-RELATED"/>
    <property type="match status" value="1"/>
</dbReference>
<dbReference type="InterPro" id="IPR052348">
    <property type="entry name" value="Metallopeptidase_M50B"/>
</dbReference>
<dbReference type="AlphaFoldDB" id="A0A2A9MDY4"/>
<keyword evidence="1" id="KW-0472">Membrane</keyword>
<feature type="transmembrane region" description="Helical" evidence="1">
    <location>
        <begin position="268"/>
        <end position="287"/>
    </location>
</feature>
<dbReference type="VEuPathDB" id="ToxoDB:BESB_049100"/>
<reference evidence="2 3" key="1">
    <citation type="submission" date="2017-09" db="EMBL/GenBank/DDBJ databases">
        <title>Genome sequencing of Besnoitia besnoiti strain Bb-Ger1.</title>
        <authorList>
            <person name="Schares G."/>
            <person name="Venepally P."/>
            <person name="Lorenzi H.A."/>
        </authorList>
    </citation>
    <scope>NUCLEOTIDE SEQUENCE [LARGE SCALE GENOMIC DNA]</scope>
    <source>
        <strain evidence="2 3">Bb-Ger1</strain>
    </source>
</reference>
<gene>
    <name evidence="2" type="ORF">BESB_049100</name>
</gene>
<evidence type="ECO:0000313" key="2">
    <source>
        <dbReference type="EMBL" id="PFH36718.1"/>
    </source>
</evidence>
<organism evidence="2 3">
    <name type="scientific">Besnoitia besnoiti</name>
    <name type="common">Apicomplexan protozoan</name>
    <dbReference type="NCBI Taxonomy" id="94643"/>
    <lineage>
        <taxon>Eukaryota</taxon>
        <taxon>Sar</taxon>
        <taxon>Alveolata</taxon>
        <taxon>Apicomplexa</taxon>
        <taxon>Conoidasida</taxon>
        <taxon>Coccidia</taxon>
        <taxon>Eucoccidiorida</taxon>
        <taxon>Eimeriorina</taxon>
        <taxon>Sarcocystidae</taxon>
        <taxon>Besnoitia</taxon>
    </lineage>
</organism>
<feature type="transmembrane region" description="Helical" evidence="1">
    <location>
        <begin position="294"/>
        <end position="315"/>
    </location>
</feature>
<feature type="transmembrane region" description="Helical" evidence="1">
    <location>
        <begin position="169"/>
        <end position="190"/>
    </location>
</feature>
<evidence type="ECO:0000256" key="1">
    <source>
        <dbReference type="SAM" id="Phobius"/>
    </source>
</evidence>
<comment type="caution">
    <text evidence="2">The sequence shown here is derived from an EMBL/GenBank/DDBJ whole genome shotgun (WGS) entry which is preliminary data.</text>
</comment>
<feature type="transmembrane region" description="Helical" evidence="1">
    <location>
        <begin position="224"/>
        <end position="248"/>
    </location>
</feature>
<keyword evidence="1" id="KW-1133">Transmembrane helix</keyword>
<dbReference type="Proteomes" id="UP000224006">
    <property type="component" value="Chromosome III"/>
</dbReference>
<keyword evidence="1" id="KW-0812">Transmembrane</keyword>
<sequence length="429" mass="46691">MVAIKTFLSELRRSRQPHMVVWLRPSAPPAEQFSLPLFLPLITGRLTGATVRSSMEGDAFLGSRIIREGADPELGRPLRASAALADASRLQASGRSLHEGSYSASPREGGVLRCLRRAFIRPCCCFPDAAASRPEGAYTGWWVPPILGLAPVFWLTIFATIGLGVASHFYWQPLLLTFFVITGYILSVALHEFAHAAAAFKGGDTSVVYSGYLTLDYLRYSSPLFSLGLPLLFLLVGSVALPGAAVTIQDGSLRGPSWKSLTALAGPLANFLCGFFFSALLQLTLLAATHYYTVLHMGLACLVYFQAMSFIINIIPLPPLDGWAAIEPWLPESCFLKKAMNDPAWRLVVPLLVLAALLPLFARVPYFGDAVNVVAVTVFRAPADLTPLAVRYFSMPYSEWRHMHRIPVPTDLAVAAAAVPDVLEGFLLN</sequence>
<dbReference type="PANTHER" id="PTHR35864">
    <property type="entry name" value="ZINC METALLOPROTEASE MJ0611-RELATED"/>
    <property type="match status" value="1"/>
</dbReference>
<evidence type="ECO:0000313" key="3">
    <source>
        <dbReference type="Proteomes" id="UP000224006"/>
    </source>
</evidence>
<accession>A0A2A9MDY4</accession>
<dbReference type="RefSeq" id="XP_029220727.1">
    <property type="nucleotide sequence ID" value="XM_029363361.1"/>
</dbReference>
<feature type="transmembrane region" description="Helical" evidence="1">
    <location>
        <begin position="344"/>
        <end position="362"/>
    </location>
</feature>
<dbReference type="GeneID" id="40309840"/>
<keyword evidence="3" id="KW-1185">Reference proteome</keyword>
<feature type="transmembrane region" description="Helical" evidence="1">
    <location>
        <begin position="141"/>
        <end position="163"/>
    </location>
</feature>
<proteinExistence type="predicted"/>
<dbReference type="KEGG" id="bbes:BESB_049100"/>